<gene>
    <name evidence="1" type="ORF">TNIN_20661</name>
</gene>
<dbReference type="AlphaFoldDB" id="A0A8X6MLC8"/>
<keyword evidence="2" id="KW-1185">Reference proteome</keyword>
<comment type="caution">
    <text evidence="1">The sequence shown here is derived from an EMBL/GenBank/DDBJ whole genome shotgun (WGS) entry which is preliminary data.</text>
</comment>
<protein>
    <submittedName>
        <fullName evidence="1">Uncharacterized protein</fullName>
    </submittedName>
</protein>
<evidence type="ECO:0000313" key="2">
    <source>
        <dbReference type="Proteomes" id="UP000886998"/>
    </source>
</evidence>
<evidence type="ECO:0000313" key="1">
    <source>
        <dbReference type="EMBL" id="GFS63794.1"/>
    </source>
</evidence>
<organism evidence="1 2">
    <name type="scientific">Trichonephila inaurata madagascariensis</name>
    <dbReference type="NCBI Taxonomy" id="2747483"/>
    <lineage>
        <taxon>Eukaryota</taxon>
        <taxon>Metazoa</taxon>
        <taxon>Ecdysozoa</taxon>
        <taxon>Arthropoda</taxon>
        <taxon>Chelicerata</taxon>
        <taxon>Arachnida</taxon>
        <taxon>Araneae</taxon>
        <taxon>Araneomorphae</taxon>
        <taxon>Entelegynae</taxon>
        <taxon>Araneoidea</taxon>
        <taxon>Nephilidae</taxon>
        <taxon>Trichonephila</taxon>
        <taxon>Trichonephila inaurata</taxon>
    </lineage>
</organism>
<name>A0A8X6MLC8_9ARAC</name>
<reference evidence="1" key="1">
    <citation type="submission" date="2020-08" db="EMBL/GenBank/DDBJ databases">
        <title>Multicomponent nature underlies the extraordinary mechanical properties of spider dragline silk.</title>
        <authorList>
            <person name="Kono N."/>
            <person name="Nakamura H."/>
            <person name="Mori M."/>
            <person name="Yoshida Y."/>
            <person name="Ohtoshi R."/>
            <person name="Malay A.D."/>
            <person name="Moran D.A.P."/>
            <person name="Tomita M."/>
            <person name="Numata K."/>
            <person name="Arakawa K."/>
        </authorList>
    </citation>
    <scope>NUCLEOTIDE SEQUENCE</scope>
</reference>
<accession>A0A8X6MLC8</accession>
<dbReference type="EMBL" id="BMAV01027954">
    <property type="protein sequence ID" value="GFS63794.1"/>
    <property type="molecule type" value="Genomic_DNA"/>
</dbReference>
<proteinExistence type="predicted"/>
<sequence length="67" mass="7926">MFKGIITWTSRQLSIFIPTAATEFEFRNHQPVWCLKKIKCEVYLYDEHARLCHCHYGHFKGHAKSAT</sequence>
<dbReference type="Proteomes" id="UP000886998">
    <property type="component" value="Unassembled WGS sequence"/>
</dbReference>